<evidence type="ECO:0000256" key="2">
    <source>
        <dbReference type="SAM" id="SignalP"/>
    </source>
</evidence>
<dbReference type="HOGENOM" id="CLU_1522973_0_0_6"/>
<keyword evidence="4" id="KW-1185">Reference proteome</keyword>
<feature type="chain" id="PRO_5003151831" evidence="2">
    <location>
        <begin position="24"/>
        <end position="176"/>
    </location>
</feature>
<proteinExistence type="predicted"/>
<reference evidence="3 4" key="1">
    <citation type="journal article" date="2010" name="Stand. Genomic Sci.">
        <title>Complete genome sequence of Ferrimonas balearica type strain (PAT).</title>
        <authorList>
            <person name="Nolan M."/>
            <person name="Sikorski J."/>
            <person name="Davenport K."/>
            <person name="Lucas S."/>
            <person name="Glavina Del Rio T."/>
            <person name="Tice H."/>
            <person name="Cheng J."/>
            <person name="Goodwin L."/>
            <person name="Pitluck S."/>
            <person name="Liolios K."/>
            <person name="Ivanova N."/>
            <person name="Mavromatis K."/>
            <person name="Ovchinnikova G."/>
            <person name="Pati A."/>
            <person name="Chen A."/>
            <person name="Palaniappan K."/>
            <person name="Land M."/>
            <person name="Hauser L."/>
            <person name="Chang Y."/>
            <person name="Jeffries C."/>
            <person name="Tapia R."/>
            <person name="Brettin T."/>
            <person name="Detter J."/>
            <person name="Han C."/>
            <person name="Yasawong M."/>
            <person name="Rohde M."/>
            <person name="Tindall B."/>
            <person name="Goker M."/>
            <person name="Woyke T."/>
            <person name="Bristow J."/>
            <person name="Eisen J."/>
            <person name="Markowitz V."/>
            <person name="Hugenholtz P."/>
            <person name="Kyrpides N."/>
            <person name="Klenk H."/>
            <person name="Lapidus A."/>
        </authorList>
    </citation>
    <scope>NUCLEOTIDE SEQUENCE [LARGE SCALE GENOMIC DNA]</scope>
    <source>
        <strain evidence="4">DSM 9799 / CCM 4581 / KCTC 23876 / PAT</strain>
    </source>
</reference>
<dbReference type="RefSeq" id="WP_013345675.1">
    <property type="nucleotide sequence ID" value="NC_014541.1"/>
</dbReference>
<dbReference type="GeneID" id="67182367"/>
<keyword evidence="1" id="KW-0472">Membrane</keyword>
<sequence length="176" mass="19543">MMSKRNWLLSVPAVVLAMFSALAQATDCSEVQWHADVLAAYPGAAKACQAVVMRDGEERVEVKADFVAAHANGEVTLDVHENDGTKERMDIRFGRDVKLNDQIDLDRLPRGYELTLYIPHDRFEIVQAVSEEPVEIVEEVVVAEVVMLPDTASPWYLLATLGLGLLGLSLALRLRR</sequence>
<evidence type="ECO:0000313" key="4">
    <source>
        <dbReference type="Proteomes" id="UP000006683"/>
    </source>
</evidence>
<feature type="signal peptide" evidence="2">
    <location>
        <begin position="1"/>
        <end position="23"/>
    </location>
</feature>
<dbReference type="KEGG" id="fbl:Fbal_2166"/>
<dbReference type="eggNOG" id="ENOG5033ICE">
    <property type="taxonomic scope" value="Bacteria"/>
</dbReference>
<name>E1SVN8_FERBD</name>
<keyword evidence="1" id="KW-0812">Transmembrane</keyword>
<keyword evidence="1" id="KW-1133">Transmembrane helix</keyword>
<dbReference type="AlphaFoldDB" id="E1SVN8"/>
<gene>
    <name evidence="3" type="ordered locus">Fbal_2166</name>
</gene>
<dbReference type="Proteomes" id="UP000006683">
    <property type="component" value="Chromosome"/>
</dbReference>
<keyword evidence="2" id="KW-0732">Signal</keyword>
<accession>E1SVN8</accession>
<evidence type="ECO:0000313" key="3">
    <source>
        <dbReference type="EMBL" id="ADN76369.1"/>
    </source>
</evidence>
<dbReference type="EMBL" id="CP002209">
    <property type="protein sequence ID" value="ADN76369.1"/>
    <property type="molecule type" value="Genomic_DNA"/>
</dbReference>
<evidence type="ECO:0000256" key="1">
    <source>
        <dbReference type="SAM" id="Phobius"/>
    </source>
</evidence>
<protein>
    <submittedName>
        <fullName evidence="3">Uncharacterized protein</fullName>
    </submittedName>
</protein>
<dbReference type="OrthoDB" id="5736640at2"/>
<dbReference type="STRING" id="550540.Fbal_2166"/>
<feature type="transmembrane region" description="Helical" evidence="1">
    <location>
        <begin position="155"/>
        <end position="174"/>
    </location>
</feature>
<organism evidence="3 4">
    <name type="scientific">Ferrimonas balearica (strain DSM 9799 / CCM 4581 / KCTC 23876 / PAT)</name>
    <dbReference type="NCBI Taxonomy" id="550540"/>
    <lineage>
        <taxon>Bacteria</taxon>
        <taxon>Pseudomonadati</taxon>
        <taxon>Pseudomonadota</taxon>
        <taxon>Gammaproteobacteria</taxon>
        <taxon>Alteromonadales</taxon>
        <taxon>Ferrimonadaceae</taxon>
        <taxon>Ferrimonas</taxon>
    </lineage>
</organism>